<evidence type="ECO:0000313" key="2">
    <source>
        <dbReference type="WBParaSite" id="RSKR_0001055500.1"/>
    </source>
</evidence>
<evidence type="ECO:0000313" key="1">
    <source>
        <dbReference type="Proteomes" id="UP000095286"/>
    </source>
</evidence>
<reference evidence="2" key="1">
    <citation type="submission" date="2016-11" db="UniProtKB">
        <authorList>
            <consortium name="WormBaseParasite"/>
        </authorList>
    </citation>
    <scope>IDENTIFICATION</scope>
    <source>
        <strain evidence="2">KR3021</strain>
    </source>
</reference>
<organism evidence="1 2">
    <name type="scientific">Rhabditophanes sp. KR3021</name>
    <dbReference type="NCBI Taxonomy" id="114890"/>
    <lineage>
        <taxon>Eukaryota</taxon>
        <taxon>Metazoa</taxon>
        <taxon>Ecdysozoa</taxon>
        <taxon>Nematoda</taxon>
        <taxon>Chromadorea</taxon>
        <taxon>Rhabditida</taxon>
        <taxon>Tylenchina</taxon>
        <taxon>Panagrolaimomorpha</taxon>
        <taxon>Strongyloidoidea</taxon>
        <taxon>Alloionematidae</taxon>
        <taxon>Rhabditophanes</taxon>
    </lineage>
</organism>
<proteinExistence type="predicted"/>
<dbReference type="Proteomes" id="UP000095286">
    <property type="component" value="Unplaced"/>
</dbReference>
<accession>A0AC35UDI8</accession>
<sequence length="307" mass="35494">MEENKILDLGAVRNVCEDHSLETSPSSNQKNVIESLKFDAPNPLSKSQMKKQARRQQYLETRMEKRKHERQRKKERNQRYRENNIPIPSRKHFNKMADSSCKQRVCVDMSFDDYMSEGSIKATMAQLAYCYAYNRRASNPLQFHIVGLKGKCESEYLDFTYQGAWDVHMSTKPLTEVFAPEDMIYLTSDSPNDLKDIEEDKVYVIGGLLDHNSCPKLTLNLAEKAGIKHARLPIGEYMKLRTRTTLTINQVYEIILKYSESKSWEKAFFDVIPARKGIEKIGEDGTVAECEDEEMIVFCNTISFKSI</sequence>
<protein>
    <submittedName>
        <fullName evidence="2">SAM-dependent MTase TRM10-type domain-containing protein</fullName>
    </submittedName>
</protein>
<dbReference type="WBParaSite" id="RSKR_0001055500.1">
    <property type="protein sequence ID" value="RSKR_0001055500.1"/>
    <property type="gene ID" value="RSKR_0001055500"/>
</dbReference>
<name>A0AC35UDI8_9BILA</name>